<organism evidence="1 2">
    <name type="scientific">Phytophthora ramorum</name>
    <name type="common">Sudden oak death agent</name>
    <dbReference type="NCBI Taxonomy" id="164328"/>
    <lineage>
        <taxon>Eukaryota</taxon>
        <taxon>Sar</taxon>
        <taxon>Stramenopiles</taxon>
        <taxon>Oomycota</taxon>
        <taxon>Peronosporomycetes</taxon>
        <taxon>Peronosporales</taxon>
        <taxon>Peronosporaceae</taxon>
        <taxon>Phytophthora</taxon>
    </lineage>
</organism>
<dbReference type="EMBL" id="DS566014">
    <property type="status" value="NOT_ANNOTATED_CDS"/>
    <property type="molecule type" value="Genomic_DNA"/>
</dbReference>
<evidence type="ECO:0000313" key="2">
    <source>
        <dbReference type="Proteomes" id="UP000005238"/>
    </source>
</evidence>
<sequence>FVCRLLRGLHGLRQTPNVWNRTLHTALQQLELLRLDSDYGLYTQQVGDTGEISHILTV</sequence>
<dbReference type="InParanoid" id="H3G5Q8"/>
<evidence type="ECO:0000313" key="1">
    <source>
        <dbReference type="EnsemblProtists" id="Phyra42830"/>
    </source>
</evidence>
<dbReference type="HOGENOM" id="CLU_2985434_0_0_1"/>
<reference evidence="1" key="2">
    <citation type="submission" date="2015-06" db="UniProtKB">
        <authorList>
            <consortium name="EnsemblProtists"/>
        </authorList>
    </citation>
    <scope>IDENTIFICATION</scope>
    <source>
        <strain evidence="1">Pr102</strain>
    </source>
</reference>
<proteinExistence type="predicted"/>
<accession>H3G5Q8</accession>
<protein>
    <recommendedName>
        <fullName evidence="3">Reverse transcriptase Ty1/copia-type domain-containing protein</fullName>
    </recommendedName>
</protein>
<dbReference type="AlphaFoldDB" id="H3G5Q8"/>
<keyword evidence="2" id="KW-1185">Reference proteome</keyword>
<dbReference type="EnsemblProtists" id="Phyra42830">
    <property type="protein sequence ID" value="Phyra42830"/>
    <property type="gene ID" value="Phyra42830"/>
</dbReference>
<evidence type="ECO:0008006" key="3">
    <source>
        <dbReference type="Google" id="ProtNLM"/>
    </source>
</evidence>
<dbReference type="Proteomes" id="UP000005238">
    <property type="component" value="Unassembled WGS sequence"/>
</dbReference>
<reference evidence="2" key="1">
    <citation type="journal article" date="2006" name="Science">
        <title>Phytophthora genome sequences uncover evolutionary origins and mechanisms of pathogenesis.</title>
        <authorList>
            <person name="Tyler B.M."/>
            <person name="Tripathy S."/>
            <person name="Zhang X."/>
            <person name="Dehal P."/>
            <person name="Jiang R.H."/>
            <person name="Aerts A."/>
            <person name="Arredondo F.D."/>
            <person name="Baxter L."/>
            <person name="Bensasson D."/>
            <person name="Beynon J.L."/>
            <person name="Chapman J."/>
            <person name="Damasceno C.M."/>
            <person name="Dorrance A.E."/>
            <person name="Dou D."/>
            <person name="Dickerman A.W."/>
            <person name="Dubchak I.L."/>
            <person name="Garbelotto M."/>
            <person name="Gijzen M."/>
            <person name="Gordon S.G."/>
            <person name="Govers F."/>
            <person name="Grunwald N.J."/>
            <person name="Huang W."/>
            <person name="Ivors K.L."/>
            <person name="Jones R.W."/>
            <person name="Kamoun S."/>
            <person name="Krampis K."/>
            <person name="Lamour K.H."/>
            <person name="Lee M.K."/>
            <person name="McDonald W.H."/>
            <person name="Medina M."/>
            <person name="Meijer H.J."/>
            <person name="Nordberg E.K."/>
            <person name="Maclean D.J."/>
            <person name="Ospina-Giraldo M.D."/>
            <person name="Morris P.F."/>
            <person name="Phuntumart V."/>
            <person name="Putnam N.H."/>
            <person name="Rash S."/>
            <person name="Rose J.K."/>
            <person name="Sakihama Y."/>
            <person name="Salamov A.A."/>
            <person name="Savidor A."/>
            <person name="Scheuring C.F."/>
            <person name="Smith B.M."/>
            <person name="Sobral B.W."/>
            <person name="Terry A."/>
            <person name="Torto-Alalibo T.A."/>
            <person name="Win J."/>
            <person name="Xu Z."/>
            <person name="Zhang H."/>
            <person name="Grigoriev I.V."/>
            <person name="Rokhsar D.S."/>
            <person name="Boore J.L."/>
        </authorList>
    </citation>
    <scope>NUCLEOTIDE SEQUENCE [LARGE SCALE GENOMIC DNA]</scope>
    <source>
        <strain evidence="2">Pr102</strain>
    </source>
</reference>
<name>H3G5Q8_PHYRM</name>